<dbReference type="EMBL" id="JAATTO010000064">
    <property type="protein sequence ID" value="MBC9983212.1"/>
    <property type="molecule type" value="Genomic_DNA"/>
</dbReference>
<organism evidence="1 2">
    <name type="scientific">Bradyrhizobium campsiandrae</name>
    <dbReference type="NCBI Taxonomy" id="1729892"/>
    <lineage>
        <taxon>Bacteria</taxon>
        <taxon>Pseudomonadati</taxon>
        <taxon>Pseudomonadota</taxon>
        <taxon>Alphaproteobacteria</taxon>
        <taxon>Hyphomicrobiales</taxon>
        <taxon>Nitrobacteraceae</taxon>
        <taxon>Bradyrhizobium</taxon>
    </lineage>
</organism>
<evidence type="ECO:0000313" key="2">
    <source>
        <dbReference type="Proteomes" id="UP000639516"/>
    </source>
</evidence>
<dbReference type="Proteomes" id="UP000639516">
    <property type="component" value="Unassembled WGS sequence"/>
</dbReference>
<comment type="caution">
    <text evidence="1">The sequence shown here is derived from an EMBL/GenBank/DDBJ whole genome shotgun (WGS) entry which is preliminary data.</text>
</comment>
<accession>A0ABR7UH53</accession>
<name>A0ABR7UH53_9BRAD</name>
<keyword evidence="2" id="KW-1185">Reference proteome</keyword>
<evidence type="ECO:0008006" key="3">
    <source>
        <dbReference type="Google" id="ProtNLM"/>
    </source>
</evidence>
<dbReference type="RefSeq" id="WP_188106869.1">
    <property type="nucleotide sequence ID" value="NZ_JAANIH010000065.1"/>
</dbReference>
<evidence type="ECO:0000313" key="1">
    <source>
        <dbReference type="EMBL" id="MBC9983212.1"/>
    </source>
</evidence>
<proteinExistence type="predicted"/>
<gene>
    <name evidence="1" type="ORF">HA482_34005</name>
</gene>
<protein>
    <recommendedName>
        <fullName evidence="3">DUF2946 domain-containing protein</fullName>
    </recommendedName>
</protein>
<reference evidence="1 2" key="1">
    <citation type="journal article" date="2020" name="Arch. Microbiol.">
        <title>Bradyrhizobium campsiandrae sp. nov., a nitrogen-fixing bacterial strain isolated from a native leguminous tree from the Amazon adapted to flooded conditions.</title>
        <authorList>
            <person name="Cabral Michel D."/>
            <person name="Martins da Costa E."/>
            <person name="Azarias Guimaraes A."/>
            <person name="Soares de Carvalho T."/>
            <person name="Santos de Castro Caputo P."/>
            <person name="Willems A."/>
            <person name="de Souza Moreira F.M."/>
        </authorList>
    </citation>
    <scope>NUCLEOTIDE SEQUENCE [LARGE SCALE GENOMIC DNA]</scope>
    <source>
        <strain evidence="2">INPA 384B</strain>
    </source>
</reference>
<sequence>MKRQIGHRRPLVAPKLRGLLTVFLAIAYVLVGVAGEIACAEETPASVERAAQLELGGSSWKADQDSKKPAVTVVDHCYTCVPLLVPPPVLVAEPTGKSVSPVYATATFLLEDHPGLDTPPPKYRT</sequence>